<organism evidence="1 2">
    <name type="scientific">Lactobacillus kitasatonis DSM 16761 = JCM 1039</name>
    <dbReference type="NCBI Taxonomy" id="1423767"/>
    <lineage>
        <taxon>Bacteria</taxon>
        <taxon>Bacillati</taxon>
        <taxon>Bacillota</taxon>
        <taxon>Bacilli</taxon>
        <taxon>Lactobacillales</taxon>
        <taxon>Lactobacillaceae</taxon>
        <taxon>Lactobacillus</taxon>
    </lineage>
</organism>
<proteinExistence type="predicted"/>
<dbReference type="Proteomes" id="UP000051307">
    <property type="component" value="Unassembled WGS sequence"/>
</dbReference>
<sequence length="160" mass="18454">MKKTIDEKLFVGRPFPASLMNAQKSFMESNQQMENDETFQKFLADNNLENKRTALIVSGEDSFMYWYGVLANSKDVKVPTGLMKFDLPKAEVEEEEQENQNLVFFNLPLTSTVSTFVKKVMDNGVKVYQNLGDSDTPYMVWDLNMDTKKLTQDFYLKASE</sequence>
<dbReference type="EMBL" id="AZFU01000016">
    <property type="protein sequence ID" value="KRM04982.1"/>
    <property type="molecule type" value="Genomic_DNA"/>
</dbReference>
<evidence type="ECO:0008006" key="3">
    <source>
        <dbReference type="Google" id="ProtNLM"/>
    </source>
</evidence>
<evidence type="ECO:0000313" key="2">
    <source>
        <dbReference type="Proteomes" id="UP000051307"/>
    </source>
</evidence>
<reference evidence="1 2" key="1">
    <citation type="journal article" date="2015" name="Genome Announc.">
        <title>Expanding the biotechnology potential of lactobacilli through comparative genomics of 213 strains and associated genera.</title>
        <authorList>
            <person name="Sun Z."/>
            <person name="Harris H.M."/>
            <person name="McCann A."/>
            <person name="Guo C."/>
            <person name="Argimon S."/>
            <person name="Zhang W."/>
            <person name="Yang X."/>
            <person name="Jeffery I.B."/>
            <person name="Cooney J.C."/>
            <person name="Kagawa T.F."/>
            <person name="Liu W."/>
            <person name="Song Y."/>
            <person name="Salvetti E."/>
            <person name="Wrobel A."/>
            <person name="Rasinkangas P."/>
            <person name="Parkhill J."/>
            <person name="Rea M.C."/>
            <person name="O'Sullivan O."/>
            <person name="Ritari J."/>
            <person name="Douillard F.P."/>
            <person name="Paul Ross R."/>
            <person name="Yang R."/>
            <person name="Briner A.E."/>
            <person name="Felis G.E."/>
            <person name="de Vos W.M."/>
            <person name="Barrangou R."/>
            <person name="Klaenhammer T.R."/>
            <person name="Caufield P.W."/>
            <person name="Cui Y."/>
            <person name="Zhang H."/>
            <person name="O'Toole P.W."/>
        </authorList>
    </citation>
    <scope>NUCLEOTIDE SEQUENCE [LARGE SCALE GENOMIC DNA]</scope>
    <source>
        <strain evidence="1 2">DSM 16761</strain>
    </source>
</reference>
<name>A0A0R1VQX1_9LACO</name>
<accession>A0A0R1VQX1</accession>
<comment type="caution">
    <text evidence="1">The sequence shown here is derived from an EMBL/GenBank/DDBJ whole genome shotgun (WGS) entry which is preliminary data.</text>
</comment>
<dbReference type="RefSeq" id="WP_025015472.1">
    <property type="nucleotide sequence ID" value="NZ_AZFU01000016.1"/>
</dbReference>
<dbReference type="OrthoDB" id="2305429at2"/>
<dbReference type="PATRIC" id="fig|1423767.3.peg.407"/>
<dbReference type="AlphaFoldDB" id="A0A0R1VQX1"/>
<gene>
    <name evidence="1" type="ORF">FC59_GL000394</name>
</gene>
<protein>
    <recommendedName>
        <fullName evidence="3">Integron-associated effector binding protein domain-containing protein</fullName>
    </recommendedName>
</protein>
<evidence type="ECO:0000313" key="1">
    <source>
        <dbReference type="EMBL" id="KRM04982.1"/>
    </source>
</evidence>
<dbReference type="eggNOG" id="ENOG50309TR">
    <property type="taxonomic scope" value="Bacteria"/>
</dbReference>